<dbReference type="InterPro" id="IPR036388">
    <property type="entry name" value="WH-like_DNA-bd_sf"/>
</dbReference>
<feature type="region of interest" description="Disordered" evidence="9">
    <location>
        <begin position="1"/>
        <end position="87"/>
    </location>
</feature>
<dbReference type="PRINTS" id="PR00056">
    <property type="entry name" value="HSFDOMAIN"/>
</dbReference>
<evidence type="ECO:0000256" key="4">
    <source>
        <dbReference type="ARBA" id="ARBA00023163"/>
    </source>
</evidence>
<dbReference type="InterPro" id="IPR036390">
    <property type="entry name" value="WH_DNA-bd_sf"/>
</dbReference>
<dbReference type="Pfam" id="PF00447">
    <property type="entry name" value="HSF_DNA-bind"/>
    <property type="match status" value="1"/>
</dbReference>
<evidence type="ECO:0000256" key="9">
    <source>
        <dbReference type="SAM" id="MobiDB-lite"/>
    </source>
</evidence>
<keyword evidence="5" id="KW-0539">Nucleus</keyword>
<feature type="compositionally biased region" description="Polar residues" evidence="9">
    <location>
        <begin position="167"/>
        <end position="181"/>
    </location>
</feature>
<dbReference type="EMBL" id="LYUB02000001">
    <property type="protein sequence ID" value="OVF11093.1"/>
    <property type="molecule type" value="Genomic_DNA"/>
</dbReference>
<evidence type="ECO:0000256" key="7">
    <source>
        <dbReference type="ARBA" id="ARBA00084017"/>
    </source>
</evidence>
<feature type="compositionally biased region" description="Basic and acidic residues" evidence="9">
    <location>
        <begin position="704"/>
        <end position="720"/>
    </location>
</feature>
<feature type="region of interest" description="Disordered" evidence="9">
    <location>
        <begin position="294"/>
        <end position="340"/>
    </location>
</feature>
<dbReference type="PANTHER" id="PTHR10015">
    <property type="entry name" value="HEAT SHOCK TRANSCRIPTION FACTOR"/>
    <property type="match status" value="1"/>
</dbReference>
<dbReference type="GO" id="GO:0005634">
    <property type="term" value="C:nucleus"/>
    <property type="evidence" value="ECO:0007669"/>
    <property type="project" value="UniProtKB-SubCell"/>
</dbReference>
<keyword evidence="3" id="KW-0238">DNA-binding</keyword>
<keyword evidence="11" id="KW-0346">Stress response</keyword>
<evidence type="ECO:0000256" key="3">
    <source>
        <dbReference type="ARBA" id="ARBA00023125"/>
    </source>
</evidence>
<feature type="region of interest" description="Disordered" evidence="9">
    <location>
        <begin position="545"/>
        <end position="581"/>
    </location>
</feature>
<evidence type="ECO:0000313" key="12">
    <source>
        <dbReference type="Proteomes" id="UP000195602"/>
    </source>
</evidence>
<reference evidence="11 12" key="1">
    <citation type="submission" date="2017-04" db="EMBL/GenBank/DDBJ databases">
        <title>Draft genome of the yeast Clavispora lusitaniae type strain CBS 6936.</title>
        <authorList>
            <person name="Durrens P."/>
            <person name="Klopp C."/>
            <person name="Biteau N."/>
            <person name="Fitton-Ouhabi V."/>
            <person name="Dementhon K."/>
            <person name="Accoceberry I."/>
            <person name="Sherman D.J."/>
            <person name="Noel T."/>
        </authorList>
    </citation>
    <scope>NUCLEOTIDE SEQUENCE [LARGE SCALE GENOMIC DNA]</scope>
    <source>
        <strain evidence="11 12">CBS 6936</strain>
    </source>
</reference>
<dbReference type="SUPFAM" id="SSF46785">
    <property type="entry name" value="Winged helix' DNA-binding domain"/>
    <property type="match status" value="1"/>
</dbReference>
<dbReference type="OMA" id="EFRHAAN"/>
<dbReference type="Gene3D" id="1.10.10.10">
    <property type="entry name" value="Winged helix-like DNA-binding domain superfamily/Winged helix DNA-binding domain"/>
    <property type="match status" value="1"/>
</dbReference>
<dbReference type="AlphaFoldDB" id="A0AA91Q4G9"/>
<evidence type="ECO:0000259" key="10">
    <source>
        <dbReference type="PROSITE" id="PS00434"/>
    </source>
</evidence>
<feature type="domain" description="HSF-type DNA-binding" evidence="10">
    <location>
        <begin position="132"/>
        <end position="156"/>
    </location>
</feature>
<feature type="region of interest" description="Disordered" evidence="9">
    <location>
        <begin position="162"/>
        <end position="181"/>
    </location>
</feature>
<feature type="compositionally biased region" description="Polar residues" evidence="9">
    <location>
        <begin position="25"/>
        <end position="45"/>
    </location>
</feature>
<proteinExistence type="inferred from homology"/>
<dbReference type="PROSITE" id="PS00434">
    <property type="entry name" value="HSF_DOMAIN"/>
    <property type="match status" value="1"/>
</dbReference>
<evidence type="ECO:0000256" key="1">
    <source>
        <dbReference type="ARBA" id="ARBA00004123"/>
    </source>
</evidence>
<evidence type="ECO:0000313" key="11">
    <source>
        <dbReference type="EMBL" id="OVF11093.1"/>
    </source>
</evidence>
<dbReference type="GO" id="GO:0043565">
    <property type="term" value="F:sequence-specific DNA binding"/>
    <property type="evidence" value="ECO:0007669"/>
    <property type="project" value="InterPro"/>
</dbReference>
<protein>
    <recommendedName>
        <fullName evidence="6">Heat shock transcription factor</fullName>
    </recommendedName>
    <alternativeName>
        <fullName evidence="7">Heat shock factor protein</fullName>
    </alternativeName>
</protein>
<evidence type="ECO:0000256" key="8">
    <source>
        <dbReference type="RuleBase" id="RU004020"/>
    </source>
</evidence>
<accession>A0AA91Q4G9</accession>
<feature type="compositionally biased region" description="Low complexity" evidence="9">
    <location>
        <begin position="65"/>
        <end position="87"/>
    </location>
</feature>
<dbReference type="FunFam" id="1.10.10.10:FF:000027">
    <property type="entry name" value="Heat shock transcription factor 1"/>
    <property type="match status" value="1"/>
</dbReference>
<keyword evidence="2" id="KW-0805">Transcription regulation</keyword>
<comment type="caution">
    <text evidence="11">The sequence shown here is derived from an EMBL/GenBank/DDBJ whole genome shotgun (WGS) entry which is preliminary data.</text>
</comment>
<dbReference type="GO" id="GO:0003700">
    <property type="term" value="F:DNA-binding transcription factor activity"/>
    <property type="evidence" value="ECO:0007669"/>
    <property type="project" value="InterPro"/>
</dbReference>
<comment type="similarity">
    <text evidence="8">Belongs to the HSF family.</text>
</comment>
<organism evidence="11 12">
    <name type="scientific">Clavispora lusitaniae</name>
    <name type="common">Candida lusitaniae</name>
    <dbReference type="NCBI Taxonomy" id="36911"/>
    <lineage>
        <taxon>Eukaryota</taxon>
        <taxon>Fungi</taxon>
        <taxon>Dikarya</taxon>
        <taxon>Ascomycota</taxon>
        <taxon>Saccharomycotina</taxon>
        <taxon>Pichiomycetes</taxon>
        <taxon>Metschnikowiaceae</taxon>
        <taxon>Clavispora</taxon>
    </lineage>
</organism>
<dbReference type="PANTHER" id="PTHR10015:SF396">
    <property type="entry name" value="FLOCCULATION SUPPRESSION PROTEIN"/>
    <property type="match status" value="1"/>
</dbReference>
<evidence type="ECO:0000256" key="6">
    <source>
        <dbReference type="ARBA" id="ARBA00068818"/>
    </source>
</evidence>
<dbReference type="InterPro" id="IPR000232">
    <property type="entry name" value="HSF_DNA-bd"/>
</dbReference>
<dbReference type="SMART" id="SM00415">
    <property type="entry name" value="HSF"/>
    <property type="match status" value="1"/>
</dbReference>
<feature type="compositionally biased region" description="Basic and acidic residues" evidence="9">
    <location>
        <begin position="396"/>
        <end position="421"/>
    </location>
</feature>
<feature type="compositionally biased region" description="Polar residues" evidence="9">
    <location>
        <begin position="624"/>
        <end position="644"/>
    </location>
</feature>
<dbReference type="Proteomes" id="UP000195602">
    <property type="component" value="Unassembled WGS sequence"/>
</dbReference>
<keyword evidence="4" id="KW-0804">Transcription</keyword>
<comment type="subcellular location">
    <subcellularLocation>
        <location evidence="1">Nucleus</location>
    </subcellularLocation>
</comment>
<sequence>MVALSHTRSPKQAMSPAPGALARSALSSTPAPLLTSHPSSSQTPRATPVESPHPPASAPVSTVDSGPSASTATTSAATGGASSASTSGKTQTVFIHKLYDMLEDPSLSHLIWWSPSNDSFFLYPGEEFSNVLAQYFKHTNIASFIRQLNMYGFHKVNDNFQSEEKQSTNVSSNTAGGSAPNQATRWEFRHSTNQFRKGDIQSLSSIKRKSSKVINSQKEIVNLKTIPPTSSANLDDQKPEQQYHQAMYQQSVDQMHGSPSLPHQSLSPSVPIYAPPMIAHHTYPPLYMNGVPSSNVPHSPNSPPFPDHGGISPSNMGQPSWQQSLSQPQSRSSSLQNPPLNMEQSMNLKLIEMTNSINNLKQGYSDLSSRYEVLQALYHRSQSDLLRLTEIFEKNMRGPEPEPRAPKDNDHFDRSKTKTPVDKMTTPGVDTGMSPMTVKPGSKYSELEAFKQQLQDNINRPPTYIPQQRHNQPQGSYHLNDTSGVSKVPFNVVPQHYPINPNYTLYNKNPEIPGSRQFNFNAEDLKKPQAPIPMVSRHVSVLMDPLQPLSGRNPVKPEESSVSSTSAKSKEKAPAETSAPQFVQKYQPVAFHQAPMHAYYQHIHSGLPNQQRTVSLPILEKSMPSNQNVQQRHSTTTILPNETISRSEDAEDRGLMFPRTQVSANSNINSQITSKDHIGGEPNQVPQSPRERAVGKNQLPSVSELDKSIKSNGGRVRDLLSSDGEDEHSKKRKLGT</sequence>
<evidence type="ECO:0000256" key="5">
    <source>
        <dbReference type="ARBA" id="ARBA00023242"/>
    </source>
</evidence>
<feature type="region of interest" description="Disordered" evidence="9">
    <location>
        <begin position="624"/>
        <end position="653"/>
    </location>
</feature>
<feature type="compositionally biased region" description="Low complexity" evidence="9">
    <location>
        <begin position="318"/>
        <end position="340"/>
    </location>
</feature>
<dbReference type="KEGG" id="clus:A9F13_01g05500"/>
<feature type="compositionally biased region" description="Polar residues" evidence="9">
    <location>
        <begin position="1"/>
        <end position="12"/>
    </location>
</feature>
<gene>
    <name evidence="11" type="ORF">A9F13_01g05500</name>
</gene>
<feature type="region of interest" description="Disordered" evidence="9">
    <location>
        <begin position="672"/>
        <end position="736"/>
    </location>
</feature>
<feature type="region of interest" description="Disordered" evidence="9">
    <location>
        <begin position="396"/>
        <end position="437"/>
    </location>
</feature>
<evidence type="ECO:0000256" key="2">
    <source>
        <dbReference type="ARBA" id="ARBA00023015"/>
    </source>
</evidence>
<name>A0AA91Q4G9_CLALS</name>